<sequence>MAAPPASPISKSPTSELGTVLPPRPENRRRKASNEAPQSAEESDSEMDLGDVAVTRAKHSERQKKTTTKRNKVNKIPYCPCCSTASRCPSQNQGSGASQNQASGAPQTKIYANSTTMKQ</sequence>
<accession>A0A4Z2I9Y4</accession>
<feature type="compositionally biased region" description="Low complexity" evidence="1">
    <location>
        <begin position="90"/>
        <end position="105"/>
    </location>
</feature>
<evidence type="ECO:0000313" key="3">
    <source>
        <dbReference type="Proteomes" id="UP000314294"/>
    </source>
</evidence>
<dbReference type="AlphaFoldDB" id="A0A4Z2I9Y4"/>
<reference evidence="2 3" key="1">
    <citation type="submission" date="2019-03" db="EMBL/GenBank/DDBJ databases">
        <title>First draft genome of Liparis tanakae, snailfish: a comprehensive survey of snailfish specific genes.</title>
        <authorList>
            <person name="Kim W."/>
            <person name="Song I."/>
            <person name="Jeong J.-H."/>
            <person name="Kim D."/>
            <person name="Kim S."/>
            <person name="Ryu S."/>
            <person name="Song J.Y."/>
            <person name="Lee S.K."/>
        </authorList>
    </citation>
    <scope>NUCLEOTIDE SEQUENCE [LARGE SCALE GENOMIC DNA]</scope>
    <source>
        <tissue evidence="2">Muscle</tissue>
    </source>
</reference>
<feature type="compositionally biased region" description="Low complexity" evidence="1">
    <location>
        <begin position="1"/>
        <end position="15"/>
    </location>
</feature>
<gene>
    <name evidence="2" type="ORF">EYF80_015657</name>
</gene>
<evidence type="ECO:0000256" key="1">
    <source>
        <dbReference type="SAM" id="MobiDB-lite"/>
    </source>
</evidence>
<keyword evidence="3" id="KW-1185">Reference proteome</keyword>
<feature type="region of interest" description="Disordered" evidence="1">
    <location>
        <begin position="86"/>
        <end position="119"/>
    </location>
</feature>
<evidence type="ECO:0000313" key="2">
    <source>
        <dbReference type="EMBL" id="TNN74212.1"/>
    </source>
</evidence>
<comment type="caution">
    <text evidence="2">The sequence shown here is derived from an EMBL/GenBank/DDBJ whole genome shotgun (WGS) entry which is preliminary data.</text>
</comment>
<dbReference type="EMBL" id="SRLO01000117">
    <property type="protein sequence ID" value="TNN74212.1"/>
    <property type="molecule type" value="Genomic_DNA"/>
</dbReference>
<dbReference type="Proteomes" id="UP000314294">
    <property type="component" value="Unassembled WGS sequence"/>
</dbReference>
<protein>
    <submittedName>
        <fullName evidence="2">Uncharacterized protein</fullName>
    </submittedName>
</protein>
<organism evidence="2 3">
    <name type="scientific">Liparis tanakae</name>
    <name type="common">Tanaka's snailfish</name>
    <dbReference type="NCBI Taxonomy" id="230148"/>
    <lineage>
        <taxon>Eukaryota</taxon>
        <taxon>Metazoa</taxon>
        <taxon>Chordata</taxon>
        <taxon>Craniata</taxon>
        <taxon>Vertebrata</taxon>
        <taxon>Euteleostomi</taxon>
        <taxon>Actinopterygii</taxon>
        <taxon>Neopterygii</taxon>
        <taxon>Teleostei</taxon>
        <taxon>Neoteleostei</taxon>
        <taxon>Acanthomorphata</taxon>
        <taxon>Eupercaria</taxon>
        <taxon>Perciformes</taxon>
        <taxon>Cottioidei</taxon>
        <taxon>Cottales</taxon>
        <taxon>Liparidae</taxon>
        <taxon>Liparis</taxon>
    </lineage>
</organism>
<proteinExistence type="predicted"/>
<feature type="region of interest" description="Disordered" evidence="1">
    <location>
        <begin position="1"/>
        <end position="72"/>
    </location>
</feature>
<feature type="compositionally biased region" description="Polar residues" evidence="1">
    <location>
        <begin position="110"/>
        <end position="119"/>
    </location>
</feature>
<name>A0A4Z2I9Y4_9TELE</name>